<evidence type="ECO:0000313" key="2">
    <source>
        <dbReference type="Proteomes" id="UP000094065"/>
    </source>
</evidence>
<dbReference type="GeneID" id="30155926"/>
<dbReference type="Proteomes" id="UP000094065">
    <property type="component" value="Unassembled WGS sequence"/>
</dbReference>
<gene>
    <name evidence="1" type="ORF">L202_04617</name>
</gene>
<dbReference type="Pfam" id="PF12586">
    <property type="entry name" value="DUF3760"/>
    <property type="match status" value="1"/>
</dbReference>
<dbReference type="InterPro" id="IPR022235">
    <property type="entry name" value="DUF3760"/>
</dbReference>
<proteinExistence type="predicted"/>
<dbReference type="AlphaFoldDB" id="A0A1E3HM60"/>
<dbReference type="RefSeq" id="XP_018992675.1">
    <property type="nucleotide sequence ID" value="XM_019138732.1"/>
</dbReference>
<reference evidence="1 2" key="1">
    <citation type="submission" date="2016-06" db="EMBL/GenBank/DDBJ databases">
        <title>Evolution of pathogenesis and genome organization in the Tremellales.</title>
        <authorList>
            <person name="Cuomo C."/>
            <person name="Litvintseva A."/>
            <person name="Heitman J."/>
            <person name="Chen Y."/>
            <person name="Sun S."/>
            <person name="Springer D."/>
            <person name="Dromer F."/>
            <person name="Young S."/>
            <person name="Zeng Q."/>
            <person name="Chapman S."/>
            <person name="Gujja S."/>
            <person name="Saif S."/>
            <person name="Birren B."/>
        </authorList>
    </citation>
    <scope>NUCLEOTIDE SEQUENCE [LARGE SCALE GENOMIC DNA]</scope>
    <source>
        <strain evidence="1 2">CBS 6039</strain>
    </source>
</reference>
<sequence>MPAKAAIESRPPIVLTSLDALAPVHYQIIGHLLDTRPLTYMRLSKTHRDHALRRLSEPVIIDSALQKRFRETIDARRKKPINPTLLISIAFSHSISFDSLETFSLLATDLSHLERAKRYRKEPGSPYPSLPARLFEHARRIQFSVEPFFEASSVVFRFRGRKCRGGRASAIGPHLGASFGQVVFLVDQPLIDTTAMRLNPIPHYTSVQL</sequence>
<organism evidence="1 2">
    <name type="scientific">Cryptococcus amylolentus CBS 6039</name>
    <dbReference type="NCBI Taxonomy" id="1295533"/>
    <lineage>
        <taxon>Eukaryota</taxon>
        <taxon>Fungi</taxon>
        <taxon>Dikarya</taxon>
        <taxon>Basidiomycota</taxon>
        <taxon>Agaricomycotina</taxon>
        <taxon>Tremellomycetes</taxon>
        <taxon>Tremellales</taxon>
        <taxon>Cryptococcaceae</taxon>
        <taxon>Cryptococcus</taxon>
    </lineage>
</organism>
<evidence type="ECO:0000313" key="1">
    <source>
        <dbReference type="EMBL" id="ODN77439.1"/>
    </source>
</evidence>
<accession>A0A1E3HM60</accession>
<name>A0A1E3HM60_9TREE</name>
<keyword evidence="2" id="KW-1185">Reference proteome</keyword>
<comment type="caution">
    <text evidence="1">The sequence shown here is derived from an EMBL/GenBank/DDBJ whole genome shotgun (WGS) entry which is preliminary data.</text>
</comment>
<protein>
    <submittedName>
        <fullName evidence="1">Uncharacterized protein</fullName>
    </submittedName>
</protein>
<dbReference type="EMBL" id="AWGJ01000007">
    <property type="protein sequence ID" value="ODN77439.1"/>
    <property type="molecule type" value="Genomic_DNA"/>
</dbReference>